<evidence type="ECO:0000256" key="8">
    <source>
        <dbReference type="ARBA" id="ARBA00023136"/>
    </source>
</evidence>
<evidence type="ECO:0000313" key="11">
    <source>
        <dbReference type="Proteomes" id="UP000251213"/>
    </source>
</evidence>
<dbReference type="HAMAP" id="MF_00422">
    <property type="entry name" value="SecE"/>
    <property type="match status" value="1"/>
</dbReference>
<name>A0A364K334_9BACL</name>
<dbReference type="InterPro" id="IPR005807">
    <property type="entry name" value="SecE_bac"/>
</dbReference>
<dbReference type="OrthoDB" id="9813233at2"/>
<dbReference type="GO" id="GO:0005886">
    <property type="term" value="C:plasma membrane"/>
    <property type="evidence" value="ECO:0007669"/>
    <property type="project" value="UniProtKB-SubCell"/>
</dbReference>
<keyword evidence="7 9" id="KW-0811">Translocation</keyword>
<evidence type="ECO:0000256" key="4">
    <source>
        <dbReference type="ARBA" id="ARBA00022692"/>
    </source>
</evidence>
<dbReference type="Pfam" id="PF00584">
    <property type="entry name" value="SecE"/>
    <property type="match status" value="1"/>
</dbReference>
<keyword evidence="3 9" id="KW-1003">Cell membrane</keyword>
<dbReference type="PANTHER" id="PTHR33910:SF1">
    <property type="entry name" value="PROTEIN TRANSLOCASE SUBUNIT SECE"/>
    <property type="match status" value="1"/>
</dbReference>
<comment type="function">
    <text evidence="9">Essential subunit of the Sec protein translocation channel SecYEG. Clamps together the 2 halves of SecY. May contact the channel plug during translocation.</text>
</comment>
<dbReference type="Gene3D" id="1.20.5.1030">
    <property type="entry name" value="Preprotein translocase secy subunit"/>
    <property type="match status" value="1"/>
</dbReference>
<evidence type="ECO:0000256" key="1">
    <source>
        <dbReference type="ARBA" id="ARBA00004370"/>
    </source>
</evidence>
<reference evidence="10 11" key="1">
    <citation type="submission" date="2018-06" db="EMBL/GenBank/DDBJ databases">
        <title>Thermoflavimicrobium daqus sp. nov., a thermophilic microbe isolated from Moutai-flavour Daqu.</title>
        <authorList>
            <person name="Wang X."/>
            <person name="Zhou H."/>
        </authorList>
    </citation>
    <scope>NUCLEOTIDE SEQUENCE [LARGE SCALE GENOMIC DNA]</scope>
    <source>
        <strain evidence="10 11">FBKL4.011</strain>
    </source>
</reference>
<feature type="transmembrane region" description="Helical" evidence="9">
    <location>
        <begin position="41"/>
        <end position="66"/>
    </location>
</feature>
<protein>
    <recommendedName>
        <fullName evidence="9">Protein translocase subunit SecE</fullName>
    </recommendedName>
</protein>
<dbReference type="RefSeq" id="WP_113659540.1">
    <property type="nucleotide sequence ID" value="NZ_KZ845669.1"/>
</dbReference>
<evidence type="ECO:0000256" key="9">
    <source>
        <dbReference type="HAMAP-Rule" id="MF_00422"/>
    </source>
</evidence>
<keyword evidence="2 9" id="KW-0813">Transport</keyword>
<organism evidence="10 11">
    <name type="scientific">Thermoflavimicrobium daqui</name>
    <dbReference type="NCBI Taxonomy" id="2137476"/>
    <lineage>
        <taxon>Bacteria</taxon>
        <taxon>Bacillati</taxon>
        <taxon>Bacillota</taxon>
        <taxon>Bacilli</taxon>
        <taxon>Bacillales</taxon>
        <taxon>Thermoactinomycetaceae</taxon>
        <taxon>Thermoflavimicrobium</taxon>
    </lineage>
</organism>
<dbReference type="PANTHER" id="PTHR33910">
    <property type="entry name" value="PROTEIN TRANSLOCASE SUBUNIT SECE"/>
    <property type="match status" value="1"/>
</dbReference>
<sequence>MASFISGIGRGIKKSVSGTSGFFRGSIQELKKVRWPSRKEMVSYTTVVLSICIVLTIFFFIIDLGIAEIVKLIMK</sequence>
<reference evidence="10 11" key="2">
    <citation type="submission" date="2018-06" db="EMBL/GenBank/DDBJ databases">
        <authorList>
            <person name="Zhirakovskaya E."/>
        </authorList>
    </citation>
    <scope>NUCLEOTIDE SEQUENCE [LARGE SCALE GENOMIC DNA]</scope>
    <source>
        <strain evidence="10 11">FBKL4.011</strain>
    </source>
</reference>
<dbReference type="PROSITE" id="PS01067">
    <property type="entry name" value="SECE_SEC61G"/>
    <property type="match status" value="1"/>
</dbReference>
<evidence type="ECO:0000256" key="5">
    <source>
        <dbReference type="ARBA" id="ARBA00022927"/>
    </source>
</evidence>
<keyword evidence="4 9" id="KW-0812">Transmembrane</keyword>
<dbReference type="AlphaFoldDB" id="A0A364K334"/>
<accession>A0A364K334</accession>
<dbReference type="Proteomes" id="UP000251213">
    <property type="component" value="Unassembled WGS sequence"/>
</dbReference>
<evidence type="ECO:0000256" key="2">
    <source>
        <dbReference type="ARBA" id="ARBA00022448"/>
    </source>
</evidence>
<evidence type="ECO:0000256" key="7">
    <source>
        <dbReference type="ARBA" id="ARBA00023010"/>
    </source>
</evidence>
<evidence type="ECO:0000256" key="3">
    <source>
        <dbReference type="ARBA" id="ARBA00022475"/>
    </source>
</evidence>
<dbReference type="InterPro" id="IPR038379">
    <property type="entry name" value="SecE_sf"/>
</dbReference>
<dbReference type="EMBL" id="QJKK01000007">
    <property type="protein sequence ID" value="RAL23233.1"/>
    <property type="molecule type" value="Genomic_DNA"/>
</dbReference>
<dbReference type="GO" id="GO:0008320">
    <property type="term" value="F:protein transmembrane transporter activity"/>
    <property type="evidence" value="ECO:0007669"/>
    <property type="project" value="UniProtKB-UniRule"/>
</dbReference>
<dbReference type="GO" id="GO:0009306">
    <property type="term" value="P:protein secretion"/>
    <property type="evidence" value="ECO:0007669"/>
    <property type="project" value="UniProtKB-UniRule"/>
</dbReference>
<dbReference type="GO" id="GO:0065002">
    <property type="term" value="P:intracellular protein transmembrane transport"/>
    <property type="evidence" value="ECO:0007669"/>
    <property type="project" value="UniProtKB-UniRule"/>
</dbReference>
<keyword evidence="8 9" id="KW-0472">Membrane</keyword>
<comment type="similarity">
    <text evidence="9">Belongs to the SecE/SEC61-gamma family.</text>
</comment>
<gene>
    <name evidence="9 10" type="primary">secE</name>
    <name evidence="10" type="ORF">DL897_12790</name>
</gene>
<keyword evidence="11" id="KW-1185">Reference proteome</keyword>
<evidence type="ECO:0000256" key="6">
    <source>
        <dbReference type="ARBA" id="ARBA00022989"/>
    </source>
</evidence>
<keyword evidence="5 9" id="KW-0653">Protein transport</keyword>
<evidence type="ECO:0000313" key="10">
    <source>
        <dbReference type="EMBL" id="RAL23233.1"/>
    </source>
</evidence>
<dbReference type="GO" id="GO:0006605">
    <property type="term" value="P:protein targeting"/>
    <property type="evidence" value="ECO:0007669"/>
    <property type="project" value="UniProtKB-UniRule"/>
</dbReference>
<dbReference type="NCBIfam" id="TIGR00964">
    <property type="entry name" value="secE_bact"/>
    <property type="match status" value="1"/>
</dbReference>
<proteinExistence type="inferred from homology"/>
<comment type="subcellular location">
    <subcellularLocation>
        <location evidence="9">Cell membrane</location>
        <topology evidence="9">Single-pass membrane protein</topology>
    </subcellularLocation>
    <subcellularLocation>
        <location evidence="1">Membrane</location>
    </subcellularLocation>
</comment>
<dbReference type="GO" id="GO:0043952">
    <property type="term" value="P:protein transport by the Sec complex"/>
    <property type="evidence" value="ECO:0007669"/>
    <property type="project" value="UniProtKB-UniRule"/>
</dbReference>
<comment type="subunit">
    <text evidence="9">Component of the Sec protein translocase complex. Heterotrimer consisting of SecY, SecE and SecG subunits. The heterotrimers can form oligomers, although 1 heterotrimer is thought to be able to translocate proteins. Interacts with the ribosome. Interacts with SecDF, and other proteins may be involved. Interacts with SecA.</text>
</comment>
<comment type="caution">
    <text evidence="10">The sequence shown here is derived from an EMBL/GenBank/DDBJ whole genome shotgun (WGS) entry which is preliminary data.</text>
</comment>
<dbReference type="InterPro" id="IPR001901">
    <property type="entry name" value="Translocase_SecE/Sec61-g"/>
</dbReference>
<keyword evidence="6 9" id="KW-1133">Transmembrane helix</keyword>